<dbReference type="Pfam" id="PF14021">
    <property type="entry name" value="TNT"/>
    <property type="match status" value="1"/>
</dbReference>
<organism evidence="2 3">
    <name type="scientific">Fusarium fujikuroi</name>
    <name type="common">Bakanae and foot rot disease fungus</name>
    <name type="synonym">Gibberella fujikuroi</name>
    <dbReference type="NCBI Taxonomy" id="5127"/>
    <lineage>
        <taxon>Eukaryota</taxon>
        <taxon>Fungi</taxon>
        <taxon>Dikarya</taxon>
        <taxon>Ascomycota</taxon>
        <taxon>Pezizomycotina</taxon>
        <taxon>Sordariomycetes</taxon>
        <taxon>Hypocreomycetidae</taxon>
        <taxon>Hypocreales</taxon>
        <taxon>Nectriaceae</taxon>
        <taxon>Fusarium</taxon>
        <taxon>Fusarium fujikuroi species complex</taxon>
    </lineage>
</organism>
<protein>
    <recommendedName>
        <fullName evidence="1">TNT domain-containing protein</fullName>
    </recommendedName>
</protein>
<evidence type="ECO:0000259" key="1">
    <source>
        <dbReference type="Pfam" id="PF14021"/>
    </source>
</evidence>
<dbReference type="InterPro" id="IPR053024">
    <property type="entry name" value="Fungal_surface_NADase"/>
</dbReference>
<dbReference type="Proteomes" id="UP000760494">
    <property type="component" value="Unassembled WGS sequence"/>
</dbReference>
<proteinExistence type="predicted"/>
<evidence type="ECO:0000313" key="3">
    <source>
        <dbReference type="Proteomes" id="UP000760494"/>
    </source>
</evidence>
<dbReference type="EMBL" id="CABFJX010000013">
    <property type="protein sequence ID" value="VTT57804.1"/>
    <property type="molecule type" value="Genomic_DNA"/>
</dbReference>
<name>A0A9Q9RDJ1_FUSFU</name>
<dbReference type="InterPro" id="IPR025331">
    <property type="entry name" value="TNT"/>
</dbReference>
<dbReference type="PANTHER" id="PTHR42059">
    <property type="entry name" value="TNT DOMAIN-CONTAINING PROTEIN"/>
    <property type="match status" value="1"/>
</dbReference>
<accession>A0A9Q9RDJ1</accession>
<reference evidence="2" key="1">
    <citation type="submission" date="2019-05" db="EMBL/GenBank/DDBJ databases">
        <authorList>
            <person name="Piombo E."/>
        </authorList>
    </citation>
    <scope>NUCLEOTIDE SEQUENCE</scope>
    <source>
        <strain evidence="2">C2S</strain>
    </source>
</reference>
<comment type="caution">
    <text evidence="2">The sequence shown here is derived from an EMBL/GenBank/DDBJ whole genome shotgun (WGS) entry which is preliminary data.</text>
</comment>
<sequence>MSIKRANHWNWILEWEKRHSLKPQHKYTEPGTWSSTGQVFETPPDALNVTMIFKSFLLSSLLATGLALYIPQEDIASKECDCSGKNVRKNDNLRHIYICGDERLGPTDLPTKLPLSTYISGYDRFGGLTPNEFLEKWWDNTTRPDGKKPIGWKYPLKNGFELDDDERPIKANVNLTPGTLVDRFGEPTGRYISPATAPFSQRALHPGNLITGQNQDFPNNYHVYNVTKSFTVQAGPIRPWFGQPGYGVQFFLGVGITVNDYLDNGSLVQLNASALIRESKQCALGGGKTDLDSEEL</sequence>
<dbReference type="PANTHER" id="PTHR42059:SF1">
    <property type="entry name" value="TNT DOMAIN-CONTAINING PROTEIN"/>
    <property type="match status" value="1"/>
</dbReference>
<dbReference type="GO" id="GO:0050135">
    <property type="term" value="F:NADP+ nucleosidase activity"/>
    <property type="evidence" value="ECO:0007669"/>
    <property type="project" value="InterPro"/>
</dbReference>
<gene>
    <name evidence="2" type="ORF">C2S_3471</name>
</gene>
<feature type="domain" description="TNT" evidence="1">
    <location>
        <begin position="175"/>
        <end position="269"/>
    </location>
</feature>
<dbReference type="AlphaFoldDB" id="A0A9Q9RDJ1"/>
<evidence type="ECO:0000313" key="2">
    <source>
        <dbReference type="EMBL" id="VTT57804.1"/>
    </source>
</evidence>